<dbReference type="Gramene" id="OE9A009742T1">
    <property type="protein sequence ID" value="OE9A009742C1"/>
    <property type="gene ID" value="OE9A009742"/>
</dbReference>
<name>A0A8S0RCN7_OLEEU</name>
<dbReference type="Proteomes" id="UP000594638">
    <property type="component" value="Unassembled WGS sequence"/>
</dbReference>
<accession>A0A8S0RCN7</accession>
<keyword evidence="2" id="KW-1185">Reference proteome</keyword>
<evidence type="ECO:0000313" key="1">
    <source>
        <dbReference type="EMBL" id="CAA2976650.1"/>
    </source>
</evidence>
<protein>
    <submittedName>
        <fullName evidence="1">Uncharacterized protein</fullName>
    </submittedName>
</protein>
<reference evidence="1 2" key="1">
    <citation type="submission" date="2019-12" db="EMBL/GenBank/DDBJ databases">
        <authorList>
            <person name="Alioto T."/>
            <person name="Alioto T."/>
            <person name="Gomez Garrido J."/>
        </authorList>
    </citation>
    <scope>NUCLEOTIDE SEQUENCE [LARGE SCALE GENOMIC DNA]</scope>
</reference>
<gene>
    <name evidence="1" type="ORF">OLEA9_A009742</name>
</gene>
<evidence type="ECO:0000313" key="2">
    <source>
        <dbReference type="Proteomes" id="UP000594638"/>
    </source>
</evidence>
<organism evidence="1 2">
    <name type="scientific">Olea europaea subsp. europaea</name>
    <dbReference type="NCBI Taxonomy" id="158383"/>
    <lineage>
        <taxon>Eukaryota</taxon>
        <taxon>Viridiplantae</taxon>
        <taxon>Streptophyta</taxon>
        <taxon>Embryophyta</taxon>
        <taxon>Tracheophyta</taxon>
        <taxon>Spermatophyta</taxon>
        <taxon>Magnoliopsida</taxon>
        <taxon>eudicotyledons</taxon>
        <taxon>Gunneridae</taxon>
        <taxon>Pentapetalae</taxon>
        <taxon>asterids</taxon>
        <taxon>lamiids</taxon>
        <taxon>Lamiales</taxon>
        <taxon>Oleaceae</taxon>
        <taxon>Oleeae</taxon>
        <taxon>Olea</taxon>
    </lineage>
</organism>
<comment type="caution">
    <text evidence="1">The sequence shown here is derived from an EMBL/GenBank/DDBJ whole genome shotgun (WGS) entry which is preliminary data.</text>
</comment>
<proteinExistence type="predicted"/>
<sequence>MLKFSSGRWFYQPYTGNRLQRRIYRCEEDLTCLMYGSKFSHQTMLNPIASCTLTLTPSSATTACYKLCCLSSLHVRPDTQRTSVLQCPGGLYANRAKPCPQNQSRHIAIATDSRSPGCRSARLGAALRRSGAMAGRAGNDVDLGGTSTGSANHCSVSVFDSAPLLHCSQVVRKEIRVARSHIRTKHDGKEELHVKRVESYT</sequence>
<dbReference type="EMBL" id="CACTIH010002499">
    <property type="protein sequence ID" value="CAA2976650.1"/>
    <property type="molecule type" value="Genomic_DNA"/>
</dbReference>
<dbReference type="AlphaFoldDB" id="A0A8S0RCN7"/>